<sequence>MAKTRAKQTVVLGMLGTTLDTGQGPGRWTKWRPTVALCQQDDLVVHRLELLHPPGAAALAGTLVGDIRQVSPETSVRATPLDIKNPWDLEETYGALLDYVRAYPFNPEEEDYLVHITTGTHIAQICMFLLVESRLIPGRLVQLSPAGRDRTGTGAGTHTLIDLDLSRYDTLATRFQQEQREGLSFLKAGIDTRNAAFNRIIERIEQVATQSRAPLLITGPTGAGKSQLARRVYTLKKTRGTVSGPFVDLNCATLRGDGAMSALFGHVKGSFTGALQDRPGLLRQAHGGVLFLDEIGELGADEQAMLLRALEDKRFLPVGSDREVESDFQLIAGTNRDLQGDVEQGRFREDLLARINLWTFRLPALRERPEDIPPNLLYELDKASEAMGARITFNKEAQERFLRFATSPDARWSGNFRDLNAAVLRMATLAPGGRITRDVVDEELERLRAQWRTGGSRPGPLQPVGSADRVAEVLGEALAQELDRFDRVQLADVLGVCQGVRSLSEAGRVLFSQSRARKASVNDADRLKKYLARFGLTWADVSGAAGPD</sequence>
<dbReference type="InterPro" id="IPR058031">
    <property type="entry name" value="AAA_lid_NorR"/>
</dbReference>
<dbReference type="SMART" id="SM00382">
    <property type="entry name" value="AAA"/>
    <property type="match status" value="1"/>
</dbReference>
<feature type="domain" description="Sigma-54 factor interaction" evidence="3">
    <location>
        <begin position="190"/>
        <end position="428"/>
    </location>
</feature>
<keyword evidence="5" id="KW-1185">Reference proteome</keyword>
<dbReference type="Pfam" id="PF06956">
    <property type="entry name" value="RtcR"/>
    <property type="match status" value="1"/>
</dbReference>
<dbReference type="AlphaFoldDB" id="A0A540X0J1"/>
<dbReference type="EMBL" id="VIFM01000058">
    <property type="protein sequence ID" value="TQF14788.1"/>
    <property type="molecule type" value="Genomic_DNA"/>
</dbReference>
<gene>
    <name evidence="4" type="ORF">FJV41_16720</name>
</gene>
<dbReference type="Proteomes" id="UP000315369">
    <property type="component" value="Unassembled WGS sequence"/>
</dbReference>
<proteinExistence type="predicted"/>
<dbReference type="GO" id="GO:0005524">
    <property type="term" value="F:ATP binding"/>
    <property type="evidence" value="ECO:0007669"/>
    <property type="project" value="UniProtKB-KW"/>
</dbReference>
<evidence type="ECO:0000256" key="2">
    <source>
        <dbReference type="ARBA" id="ARBA00022840"/>
    </source>
</evidence>
<dbReference type="CDD" id="cd00009">
    <property type="entry name" value="AAA"/>
    <property type="match status" value="1"/>
</dbReference>
<dbReference type="InterPro" id="IPR003593">
    <property type="entry name" value="AAA+_ATPase"/>
</dbReference>
<name>A0A540X0J1_9BACT</name>
<protein>
    <submittedName>
        <fullName evidence="4">AAA family ATPase</fullName>
    </submittedName>
</protein>
<keyword evidence="1" id="KW-0547">Nucleotide-binding</keyword>
<evidence type="ECO:0000259" key="3">
    <source>
        <dbReference type="PROSITE" id="PS50045"/>
    </source>
</evidence>
<dbReference type="Pfam" id="PF00158">
    <property type="entry name" value="Sigma54_activat"/>
    <property type="match status" value="1"/>
</dbReference>
<keyword evidence="2" id="KW-0067">ATP-binding</keyword>
<dbReference type="RefSeq" id="WP_141643493.1">
    <property type="nucleotide sequence ID" value="NZ_VIFM01000058.1"/>
</dbReference>
<dbReference type="SUPFAM" id="SSF52540">
    <property type="entry name" value="P-loop containing nucleoside triphosphate hydrolases"/>
    <property type="match status" value="1"/>
</dbReference>
<dbReference type="PROSITE" id="PS50045">
    <property type="entry name" value="SIGMA54_INTERACT_4"/>
    <property type="match status" value="1"/>
</dbReference>
<evidence type="ECO:0000313" key="5">
    <source>
        <dbReference type="Proteomes" id="UP000315369"/>
    </source>
</evidence>
<dbReference type="PANTHER" id="PTHR32071:SF14">
    <property type="entry name" value="TRANSCRIPTIONAL REGULATORY PROTEIN RTCR"/>
    <property type="match status" value="1"/>
</dbReference>
<dbReference type="GO" id="GO:0003700">
    <property type="term" value="F:DNA-binding transcription factor activity"/>
    <property type="evidence" value="ECO:0007669"/>
    <property type="project" value="InterPro"/>
</dbReference>
<dbReference type="Gene3D" id="1.10.8.60">
    <property type="match status" value="1"/>
</dbReference>
<comment type="caution">
    <text evidence="4">The sequence shown here is derived from an EMBL/GenBank/DDBJ whole genome shotgun (WGS) entry which is preliminary data.</text>
</comment>
<organism evidence="4 5">
    <name type="scientific">Myxococcus llanfairpwllgwyngyllgogerychwyrndrobwllllantysiliogogogochensis</name>
    <dbReference type="NCBI Taxonomy" id="2590453"/>
    <lineage>
        <taxon>Bacteria</taxon>
        <taxon>Pseudomonadati</taxon>
        <taxon>Myxococcota</taxon>
        <taxon>Myxococcia</taxon>
        <taxon>Myxococcales</taxon>
        <taxon>Cystobacterineae</taxon>
        <taxon>Myxococcaceae</taxon>
        <taxon>Myxococcus</taxon>
    </lineage>
</organism>
<dbReference type="Gene3D" id="3.40.50.300">
    <property type="entry name" value="P-loop containing nucleotide triphosphate hydrolases"/>
    <property type="match status" value="1"/>
</dbReference>
<dbReference type="PIRSF" id="PIRSF037354">
    <property type="entry name" value="Txn_actvtr_RtcR"/>
    <property type="match status" value="1"/>
</dbReference>
<dbReference type="NCBIfam" id="NF038308">
    <property type="entry name" value="RNA_repair_RtcR"/>
    <property type="match status" value="1"/>
</dbReference>
<dbReference type="InterPro" id="IPR027417">
    <property type="entry name" value="P-loop_NTPase"/>
</dbReference>
<accession>A0A540X0J1</accession>
<dbReference type="InterPro" id="IPR002078">
    <property type="entry name" value="Sigma_54_int"/>
</dbReference>
<evidence type="ECO:0000256" key="1">
    <source>
        <dbReference type="ARBA" id="ARBA00022741"/>
    </source>
</evidence>
<evidence type="ECO:0000313" key="4">
    <source>
        <dbReference type="EMBL" id="TQF14788.1"/>
    </source>
</evidence>
<dbReference type="InterPro" id="IPR009715">
    <property type="entry name" value="RtcR"/>
</dbReference>
<dbReference type="Pfam" id="PF25601">
    <property type="entry name" value="AAA_lid_14"/>
    <property type="match status" value="1"/>
</dbReference>
<dbReference type="PANTHER" id="PTHR32071">
    <property type="entry name" value="TRANSCRIPTIONAL REGULATORY PROTEIN"/>
    <property type="match status" value="1"/>
</dbReference>
<dbReference type="OrthoDB" id="9770562at2"/>
<dbReference type="InterPro" id="IPR017183">
    <property type="entry name" value="Sigma54_dep_tscrpt_act_RtcR"/>
</dbReference>
<reference evidence="4 5" key="1">
    <citation type="submission" date="2019-06" db="EMBL/GenBank/DDBJ databases">
        <authorList>
            <person name="Livingstone P."/>
            <person name="Whitworth D."/>
        </authorList>
    </citation>
    <scope>NUCLEOTIDE SEQUENCE [LARGE SCALE GENOMIC DNA]</scope>
    <source>
        <strain evidence="4 5">AM401</strain>
    </source>
</reference>